<dbReference type="InterPro" id="IPR018053">
    <property type="entry name" value="Glyco_hydro_32_AS"/>
</dbReference>
<evidence type="ECO:0000313" key="9">
    <source>
        <dbReference type="Proteomes" id="UP000282076"/>
    </source>
</evidence>
<dbReference type="PANTHER" id="PTHR43101:SF1">
    <property type="entry name" value="BETA-FRUCTOSIDASE"/>
    <property type="match status" value="1"/>
</dbReference>
<organism evidence="8 9">
    <name type="scientific">Cohnella endophytica</name>
    <dbReference type="NCBI Taxonomy" id="2419778"/>
    <lineage>
        <taxon>Bacteria</taxon>
        <taxon>Bacillati</taxon>
        <taxon>Bacillota</taxon>
        <taxon>Bacilli</taxon>
        <taxon>Bacillales</taxon>
        <taxon>Paenibacillaceae</taxon>
        <taxon>Cohnella</taxon>
    </lineage>
</organism>
<dbReference type="Gene3D" id="2.60.120.560">
    <property type="entry name" value="Exo-inulinase, domain 1"/>
    <property type="match status" value="1"/>
</dbReference>
<sequence length="465" mass="52290">MSQYRPIYHFMPESNWMNDPNGPIYYQGEYHLFYQHNPDKPEWGTIHWGHAKSKDLVRWTHEPIALYPSIELGEEHCYSGCCVINDEGIPTILYTSIGPGDRNATTGAQLWVAHSLDGMRTWTKSKLNPIVPAHIHGSLRVTEWRDPNVWKEQDGWKMVLGGTSEGKGGALLYVSDNLESWTFQGHFYRSDRDEALWECPHVFRFGERYALIYSPNGPVRYYTGTIGNDNEFVPEYSGIVDHGGWEGYYAATGFVDGLGRRILWGWLPEGARGNDFPVEMNAAGILSLPRQAELKPNGKLGFRPVIELEQLRGECYHRENMLLTGEVMDTGVSGRALELQVDIEPGDNRSSFQMAVLRSADGEEQTTIRADFVTGTISIDRMRSSLFPGTHKSVIQGQLPAGSGDSIRLRIFVDHSVVEVFAGDETCLTTLVYPSRDDSIGVALSAEGSAVHVSRLLIWEMRSIW</sequence>
<reference evidence="8 9" key="1">
    <citation type="submission" date="2018-10" db="EMBL/GenBank/DDBJ databases">
        <title>Cohnella sp. M2MS4P-1, whole genome shotgun sequence.</title>
        <authorList>
            <person name="Tuo L."/>
        </authorList>
    </citation>
    <scope>NUCLEOTIDE SEQUENCE [LARGE SCALE GENOMIC DNA]</scope>
    <source>
        <strain evidence="8 9">M2MS4P-1</strain>
    </source>
</reference>
<dbReference type="InterPro" id="IPR001362">
    <property type="entry name" value="Glyco_hydro_32"/>
</dbReference>
<keyword evidence="3 5" id="KW-0378">Hydrolase</keyword>
<dbReference type="EC" id="3.2.1.26" evidence="2"/>
<evidence type="ECO:0000256" key="1">
    <source>
        <dbReference type="ARBA" id="ARBA00009902"/>
    </source>
</evidence>
<keyword evidence="4 5" id="KW-0326">Glycosidase</keyword>
<evidence type="ECO:0000256" key="5">
    <source>
        <dbReference type="RuleBase" id="RU362110"/>
    </source>
</evidence>
<dbReference type="SMART" id="SM00640">
    <property type="entry name" value="Glyco_32"/>
    <property type="match status" value="1"/>
</dbReference>
<feature type="domain" description="Glycosyl hydrolase family 32 N-terminal" evidence="6">
    <location>
        <begin position="9"/>
        <end position="300"/>
    </location>
</feature>
<gene>
    <name evidence="8" type="ORF">D7Z26_14215</name>
</gene>
<dbReference type="EMBL" id="RBZM01000006">
    <property type="protein sequence ID" value="RKP52906.1"/>
    <property type="molecule type" value="Genomic_DNA"/>
</dbReference>
<dbReference type="PROSITE" id="PS00609">
    <property type="entry name" value="GLYCOSYL_HYDROL_F32"/>
    <property type="match status" value="1"/>
</dbReference>
<dbReference type="InterPro" id="IPR013148">
    <property type="entry name" value="Glyco_hydro_32_N"/>
</dbReference>
<evidence type="ECO:0000256" key="3">
    <source>
        <dbReference type="ARBA" id="ARBA00022801"/>
    </source>
</evidence>
<feature type="domain" description="Glycosyl hydrolase family 32 C-terminal" evidence="7">
    <location>
        <begin position="307"/>
        <end position="460"/>
    </location>
</feature>
<name>A0A494XVD7_9BACL</name>
<accession>A0A494XVD7</accession>
<evidence type="ECO:0000256" key="4">
    <source>
        <dbReference type="ARBA" id="ARBA00023295"/>
    </source>
</evidence>
<dbReference type="Proteomes" id="UP000282076">
    <property type="component" value="Unassembled WGS sequence"/>
</dbReference>
<dbReference type="OrthoDB" id="9759709at2"/>
<proteinExistence type="inferred from homology"/>
<protein>
    <recommendedName>
        <fullName evidence="2">beta-fructofuranosidase</fullName>
        <ecNumber evidence="2">3.2.1.26</ecNumber>
    </recommendedName>
</protein>
<dbReference type="SUPFAM" id="SSF75005">
    <property type="entry name" value="Arabinanase/levansucrase/invertase"/>
    <property type="match status" value="1"/>
</dbReference>
<dbReference type="Pfam" id="PF00251">
    <property type="entry name" value="Glyco_hydro_32N"/>
    <property type="match status" value="1"/>
</dbReference>
<dbReference type="InterPro" id="IPR013189">
    <property type="entry name" value="Glyco_hydro_32_C"/>
</dbReference>
<comment type="caution">
    <text evidence="8">The sequence shown here is derived from an EMBL/GenBank/DDBJ whole genome shotgun (WGS) entry which is preliminary data.</text>
</comment>
<dbReference type="SUPFAM" id="SSF49899">
    <property type="entry name" value="Concanavalin A-like lectins/glucanases"/>
    <property type="match status" value="1"/>
</dbReference>
<dbReference type="InterPro" id="IPR023296">
    <property type="entry name" value="Glyco_hydro_beta-prop_sf"/>
</dbReference>
<dbReference type="PANTHER" id="PTHR43101">
    <property type="entry name" value="BETA-FRUCTOSIDASE"/>
    <property type="match status" value="1"/>
</dbReference>
<dbReference type="GO" id="GO:0004564">
    <property type="term" value="F:beta-fructofuranosidase activity"/>
    <property type="evidence" value="ECO:0007669"/>
    <property type="project" value="UniProtKB-EC"/>
</dbReference>
<dbReference type="Gene3D" id="2.115.10.20">
    <property type="entry name" value="Glycosyl hydrolase domain, family 43"/>
    <property type="match status" value="1"/>
</dbReference>
<evidence type="ECO:0000313" key="8">
    <source>
        <dbReference type="EMBL" id="RKP52906.1"/>
    </source>
</evidence>
<dbReference type="InterPro" id="IPR051214">
    <property type="entry name" value="GH32_Enzymes"/>
</dbReference>
<dbReference type="RefSeq" id="WP_120977650.1">
    <property type="nucleotide sequence ID" value="NZ_RBZM01000006.1"/>
</dbReference>
<evidence type="ECO:0000259" key="7">
    <source>
        <dbReference type="Pfam" id="PF08244"/>
    </source>
</evidence>
<dbReference type="Pfam" id="PF08244">
    <property type="entry name" value="Glyco_hydro_32C"/>
    <property type="match status" value="1"/>
</dbReference>
<evidence type="ECO:0000256" key="2">
    <source>
        <dbReference type="ARBA" id="ARBA00012758"/>
    </source>
</evidence>
<evidence type="ECO:0000259" key="6">
    <source>
        <dbReference type="Pfam" id="PF00251"/>
    </source>
</evidence>
<dbReference type="AlphaFoldDB" id="A0A494XVD7"/>
<comment type="similarity">
    <text evidence="1 5">Belongs to the glycosyl hydrolase 32 family.</text>
</comment>
<dbReference type="InterPro" id="IPR013320">
    <property type="entry name" value="ConA-like_dom_sf"/>
</dbReference>
<dbReference type="CDD" id="cd08996">
    <property type="entry name" value="GH32_FFase"/>
    <property type="match status" value="1"/>
</dbReference>
<keyword evidence="9" id="KW-1185">Reference proteome</keyword>
<dbReference type="GO" id="GO:0005975">
    <property type="term" value="P:carbohydrate metabolic process"/>
    <property type="evidence" value="ECO:0007669"/>
    <property type="project" value="InterPro"/>
</dbReference>